<dbReference type="Pfam" id="PF06161">
    <property type="entry name" value="DUF975"/>
    <property type="match status" value="1"/>
</dbReference>
<gene>
    <name evidence="2" type="ORF">H8Z83_08900</name>
</gene>
<keyword evidence="3" id="KW-1185">Reference proteome</keyword>
<keyword evidence="1" id="KW-0812">Transmembrane</keyword>
<dbReference type="RefSeq" id="WP_187014687.1">
    <property type="nucleotide sequence ID" value="NZ_JACOQI010000007.1"/>
</dbReference>
<feature type="transmembrane region" description="Helical" evidence="1">
    <location>
        <begin position="207"/>
        <end position="225"/>
    </location>
</feature>
<sequence>MTKPIDRAEMKAQTRKLLQTAQVSPKGMTALYCACLFLLSLLEALIPGPELVSTFLSILTTLAGWILAAGFAFYCMDIRRRERSEYAVLFDGFSFTGKIIALNIVINLFVFLWSMLFVFPGFIAHYRYSFALYNLYENPDMDIMEALNLSKRQTQGYKMELFKLDLSYMGWILLSMLPSLFFTSQAILTLGFSGMDPYAALAAPMPLWQILTASAFVYALSIFYLPNYQCVQLAYFDAAKEDMPEFRSRRTDFSDGPGSF</sequence>
<comment type="caution">
    <text evidence="2">The sequence shown here is derived from an EMBL/GenBank/DDBJ whole genome shotgun (WGS) entry which is preliminary data.</text>
</comment>
<organism evidence="2 3">
    <name type="scientific">Dysosmobacter segnis</name>
    <dbReference type="NCBI Taxonomy" id="2763042"/>
    <lineage>
        <taxon>Bacteria</taxon>
        <taxon>Bacillati</taxon>
        <taxon>Bacillota</taxon>
        <taxon>Clostridia</taxon>
        <taxon>Eubacteriales</taxon>
        <taxon>Oscillospiraceae</taxon>
        <taxon>Dysosmobacter</taxon>
    </lineage>
</organism>
<proteinExistence type="predicted"/>
<feature type="transmembrane region" description="Helical" evidence="1">
    <location>
        <begin position="54"/>
        <end position="74"/>
    </location>
</feature>
<dbReference type="InterPro" id="IPR010380">
    <property type="entry name" value="DUF975"/>
</dbReference>
<name>A0A923S795_9FIRM</name>
<dbReference type="AlphaFoldDB" id="A0A923S795"/>
<evidence type="ECO:0000313" key="2">
    <source>
        <dbReference type="EMBL" id="MBC5770435.1"/>
    </source>
</evidence>
<keyword evidence="1" id="KW-1133">Transmembrane helix</keyword>
<accession>A0A923S795</accession>
<evidence type="ECO:0000313" key="3">
    <source>
        <dbReference type="Proteomes" id="UP000620327"/>
    </source>
</evidence>
<dbReference type="PANTHER" id="PTHR40076:SF1">
    <property type="entry name" value="MEMBRANE PROTEIN"/>
    <property type="match status" value="1"/>
</dbReference>
<evidence type="ECO:0000256" key="1">
    <source>
        <dbReference type="SAM" id="Phobius"/>
    </source>
</evidence>
<reference evidence="2" key="1">
    <citation type="submission" date="2020-08" db="EMBL/GenBank/DDBJ databases">
        <title>Genome public.</title>
        <authorList>
            <person name="Liu C."/>
            <person name="Sun Q."/>
        </authorList>
    </citation>
    <scope>NUCLEOTIDE SEQUENCE</scope>
    <source>
        <strain evidence="2">BX15</strain>
    </source>
</reference>
<feature type="transmembrane region" description="Helical" evidence="1">
    <location>
        <begin position="112"/>
        <end position="136"/>
    </location>
</feature>
<dbReference type="EMBL" id="JACOQI010000007">
    <property type="protein sequence ID" value="MBC5770435.1"/>
    <property type="molecule type" value="Genomic_DNA"/>
</dbReference>
<dbReference type="Proteomes" id="UP000620327">
    <property type="component" value="Unassembled WGS sequence"/>
</dbReference>
<dbReference type="PANTHER" id="PTHR40076">
    <property type="entry name" value="MEMBRANE PROTEIN-RELATED"/>
    <property type="match status" value="1"/>
</dbReference>
<feature type="transmembrane region" description="Helical" evidence="1">
    <location>
        <begin position="168"/>
        <end position="187"/>
    </location>
</feature>
<protein>
    <submittedName>
        <fullName evidence="2">DUF975 family protein</fullName>
    </submittedName>
</protein>
<keyword evidence="1" id="KW-0472">Membrane</keyword>